<dbReference type="InterPro" id="IPR018042">
    <property type="entry name" value="Aspartate_kinase_CS"/>
</dbReference>
<dbReference type="PANTHER" id="PTHR21499">
    <property type="entry name" value="ASPARTATE KINASE"/>
    <property type="match status" value="1"/>
</dbReference>
<protein>
    <recommendedName>
        <fullName evidence="8">Aspartokinase</fullName>
        <ecNumber evidence="8">2.7.2.4</ecNumber>
    </recommendedName>
</protein>
<evidence type="ECO:0000256" key="2">
    <source>
        <dbReference type="ARBA" id="ARBA00010122"/>
    </source>
</evidence>
<keyword evidence="9" id="KW-0028">Amino-acid biosynthesis</keyword>
<dbReference type="InterPro" id="IPR045865">
    <property type="entry name" value="ACT-like_dom_sf"/>
</dbReference>
<name>A0ABU3A5W6_9GAMM</name>
<evidence type="ECO:0000256" key="4">
    <source>
        <dbReference type="ARBA" id="ARBA00022741"/>
    </source>
</evidence>
<dbReference type="NCBIfam" id="NF006570">
    <property type="entry name" value="PRK09084.1"/>
    <property type="match status" value="1"/>
</dbReference>
<comment type="pathway">
    <text evidence="9">Amino-acid biosynthesis; L-methionine biosynthesis via de novo pathway; L-homoserine from L-aspartate: step 1/3.</text>
</comment>
<dbReference type="GO" id="GO:0004072">
    <property type="term" value="F:aspartate kinase activity"/>
    <property type="evidence" value="ECO:0007669"/>
    <property type="project" value="UniProtKB-EC"/>
</dbReference>
<dbReference type="InterPro" id="IPR042199">
    <property type="entry name" value="AsparK_Bifunc_asparK/hSer_DH"/>
</dbReference>
<dbReference type="EC" id="2.7.2.4" evidence="8"/>
<evidence type="ECO:0000256" key="7">
    <source>
        <dbReference type="ARBA" id="ARBA00047872"/>
    </source>
</evidence>
<dbReference type="Pfam" id="PF22468">
    <property type="entry name" value="ACT_9"/>
    <property type="match status" value="1"/>
</dbReference>
<proteinExistence type="inferred from homology"/>
<reference evidence="12 13" key="1">
    <citation type="submission" date="2023-09" db="EMBL/GenBank/DDBJ databases">
        <authorList>
            <person name="Rey-Velasco X."/>
        </authorList>
    </citation>
    <scope>NUCLEOTIDE SEQUENCE [LARGE SCALE GENOMIC DNA]</scope>
    <source>
        <strain evidence="12 13">W431</strain>
    </source>
</reference>
<keyword evidence="13" id="KW-1185">Reference proteome</keyword>
<organism evidence="12 13">
    <name type="scientific">Thalassotalea castellviae</name>
    <dbReference type="NCBI Taxonomy" id="3075612"/>
    <lineage>
        <taxon>Bacteria</taxon>
        <taxon>Pseudomonadati</taxon>
        <taxon>Pseudomonadota</taxon>
        <taxon>Gammaproteobacteria</taxon>
        <taxon>Alteromonadales</taxon>
        <taxon>Colwelliaceae</taxon>
        <taxon>Thalassotalea</taxon>
    </lineage>
</organism>
<keyword evidence="4" id="KW-0547">Nucleotide-binding</keyword>
<feature type="domain" description="Aspartate/glutamate/uridylate kinase" evidence="10">
    <location>
        <begin position="13"/>
        <end position="286"/>
    </location>
</feature>
<dbReference type="Gene3D" id="1.20.120.1320">
    <property type="entry name" value="Aspartokinase, catalytic domain"/>
    <property type="match status" value="1"/>
</dbReference>
<dbReference type="SUPFAM" id="SSF53633">
    <property type="entry name" value="Carbamate kinase-like"/>
    <property type="match status" value="1"/>
</dbReference>
<evidence type="ECO:0000259" key="11">
    <source>
        <dbReference type="Pfam" id="PF22468"/>
    </source>
</evidence>
<evidence type="ECO:0000256" key="3">
    <source>
        <dbReference type="ARBA" id="ARBA00022679"/>
    </source>
</evidence>
<evidence type="ECO:0000313" key="12">
    <source>
        <dbReference type="EMBL" id="MDT0605283.1"/>
    </source>
</evidence>
<evidence type="ECO:0000256" key="6">
    <source>
        <dbReference type="ARBA" id="ARBA00022840"/>
    </source>
</evidence>
<sequence>MSVISNNDDNLITVSKFGGTSVADHQAMLRCAHIIKNDPTNRVVVVSASSGVTNYLVRLSQANVSVDEQKQLIDNIKEIQFKILQELKDSKALETKILTLIDELTAYAQAQSLNHSARIADAILSFGEQMSSVIFAQVLQSIGVNGHAFDVRQIMKTNSLYGQAVVDIEQLADCAEKILKKKLTDQVIVTQGFIGQNEAGYTTTLGRGGSDYSAALIAEALNASSLAIWTDVVGIFTTDPRITDQARAIKEISFGEAAEMATFGAKILHPATLIPAMRKNIPVFVGSSKEPEKGGTRIQKTVESKPTYRSISLRKEQTLVTVKSPAMLHASGFLAKVFAVLAKHELSVDLITTSEISVAMTFDNPTGSTQALLNSTVVDELEQLCEVSVENGLSLVAVVGNSIHKTNGVGTSIFDALSGINVRMICQGASEHNLCFLVNEAQANETVEKLHNTLFA</sequence>
<dbReference type="InterPro" id="IPR054352">
    <property type="entry name" value="ACT_Aspartokinase"/>
</dbReference>
<dbReference type="Gene3D" id="3.30.70.260">
    <property type="match status" value="2"/>
</dbReference>
<dbReference type="CDD" id="cd04917">
    <property type="entry name" value="ACT_AKiii-LysC-EC_2"/>
    <property type="match status" value="1"/>
</dbReference>
<accession>A0ABU3A5W6</accession>
<dbReference type="PANTHER" id="PTHR21499:SF59">
    <property type="entry name" value="ASPARTOKINASE"/>
    <property type="match status" value="1"/>
</dbReference>
<dbReference type="Pfam" id="PF00696">
    <property type="entry name" value="AA_kinase"/>
    <property type="match status" value="1"/>
</dbReference>
<evidence type="ECO:0000256" key="8">
    <source>
        <dbReference type="RuleBase" id="RU003448"/>
    </source>
</evidence>
<dbReference type="InterPro" id="IPR001341">
    <property type="entry name" value="Asp_kinase"/>
</dbReference>
<dbReference type="SUPFAM" id="SSF55021">
    <property type="entry name" value="ACT-like"/>
    <property type="match status" value="2"/>
</dbReference>
<dbReference type="Gene3D" id="3.40.1160.10">
    <property type="entry name" value="Acetylglutamate kinase-like"/>
    <property type="match status" value="1"/>
</dbReference>
<dbReference type="CDD" id="cd04932">
    <property type="entry name" value="ACT_AKiii-LysC-EC_1"/>
    <property type="match status" value="1"/>
</dbReference>
<dbReference type="InterPro" id="IPR005260">
    <property type="entry name" value="Asp_kin_monofn"/>
</dbReference>
<dbReference type="NCBIfam" id="TIGR00657">
    <property type="entry name" value="asp_kinases"/>
    <property type="match status" value="1"/>
</dbReference>
<feature type="domain" description="Aspartokinase ACT" evidence="11">
    <location>
        <begin position="396"/>
        <end position="453"/>
    </location>
</feature>
<evidence type="ECO:0000313" key="13">
    <source>
        <dbReference type="Proteomes" id="UP001266357"/>
    </source>
</evidence>
<gene>
    <name evidence="12" type="primary">lysC</name>
    <name evidence="12" type="ORF">RM573_16905</name>
</gene>
<comment type="caution">
    <text evidence="12">The sequence shown here is derived from an EMBL/GenBank/DDBJ whole genome shotgun (WGS) entry which is preliminary data.</text>
</comment>
<dbReference type="InterPro" id="IPR001048">
    <property type="entry name" value="Asp/Glu/Uridylate_kinase"/>
</dbReference>
<dbReference type="Proteomes" id="UP001266357">
    <property type="component" value="Unassembled WGS sequence"/>
</dbReference>
<comment type="pathway">
    <text evidence="9">Amino-acid biosynthesis; L-threonine biosynthesis; L-threonine from L-aspartate: step 1/5.</text>
</comment>
<keyword evidence="3 8" id="KW-0808">Transferase</keyword>
<comment type="similarity">
    <text evidence="2 8">Belongs to the aspartokinase family.</text>
</comment>
<dbReference type="InterPro" id="IPR036393">
    <property type="entry name" value="AceGlu_kinase-like_sf"/>
</dbReference>
<dbReference type="PIRSF" id="PIRSF000726">
    <property type="entry name" value="Asp_kin"/>
    <property type="match status" value="1"/>
</dbReference>
<dbReference type="RefSeq" id="WP_311584815.1">
    <property type="nucleotide sequence ID" value="NZ_JAVRIF010000013.1"/>
</dbReference>
<evidence type="ECO:0000259" key="10">
    <source>
        <dbReference type="Pfam" id="PF00696"/>
    </source>
</evidence>
<dbReference type="InterPro" id="IPR047962">
    <property type="entry name" value="LysC_ACT_2"/>
</dbReference>
<evidence type="ECO:0000256" key="1">
    <source>
        <dbReference type="ARBA" id="ARBA00004766"/>
    </source>
</evidence>
<dbReference type="EMBL" id="JAVRIF010000013">
    <property type="protein sequence ID" value="MDT0605283.1"/>
    <property type="molecule type" value="Genomic_DNA"/>
</dbReference>
<dbReference type="PROSITE" id="PS00324">
    <property type="entry name" value="ASPARTOKINASE"/>
    <property type="match status" value="1"/>
</dbReference>
<keyword evidence="5 8" id="KW-0418">Kinase</keyword>
<comment type="pathway">
    <text evidence="1 9">Amino-acid biosynthesis; L-lysine biosynthesis via DAP pathway; (S)-tetrahydrodipicolinate from L-aspartate: step 1/4.</text>
</comment>
<evidence type="ECO:0000256" key="5">
    <source>
        <dbReference type="ARBA" id="ARBA00022777"/>
    </source>
</evidence>
<comment type="catalytic activity">
    <reaction evidence="7 8">
        <text>L-aspartate + ATP = 4-phospho-L-aspartate + ADP</text>
        <dbReference type="Rhea" id="RHEA:23776"/>
        <dbReference type="ChEBI" id="CHEBI:29991"/>
        <dbReference type="ChEBI" id="CHEBI:30616"/>
        <dbReference type="ChEBI" id="CHEBI:57535"/>
        <dbReference type="ChEBI" id="CHEBI:456216"/>
        <dbReference type="EC" id="2.7.2.4"/>
    </reaction>
</comment>
<keyword evidence="6" id="KW-0067">ATP-binding</keyword>
<evidence type="ECO:0000256" key="9">
    <source>
        <dbReference type="RuleBase" id="RU004249"/>
    </source>
</evidence>